<organism evidence="2 3">
    <name type="scientific">Helianthus annuus</name>
    <name type="common">Common sunflower</name>
    <dbReference type="NCBI Taxonomy" id="4232"/>
    <lineage>
        <taxon>Eukaryota</taxon>
        <taxon>Viridiplantae</taxon>
        <taxon>Streptophyta</taxon>
        <taxon>Embryophyta</taxon>
        <taxon>Tracheophyta</taxon>
        <taxon>Spermatophyta</taxon>
        <taxon>Magnoliopsida</taxon>
        <taxon>eudicotyledons</taxon>
        <taxon>Gunneridae</taxon>
        <taxon>Pentapetalae</taxon>
        <taxon>asterids</taxon>
        <taxon>campanulids</taxon>
        <taxon>Asterales</taxon>
        <taxon>Asteraceae</taxon>
        <taxon>Asteroideae</taxon>
        <taxon>Heliantheae alliance</taxon>
        <taxon>Heliantheae</taxon>
        <taxon>Helianthus</taxon>
    </lineage>
</organism>
<feature type="compositionally biased region" description="Low complexity" evidence="1">
    <location>
        <begin position="1"/>
        <end position="10"/>
    </location>
</feature>
<sequence length="110" mass="12227">MPDPSAASPKSKNKKQKADHGPCPLDMGELSDVCRKDKAVEASTPTTGACPTQHGAWSTLRFTESCKILVVQIRFCTRGRARWTRTVLRPMLINAINEGREKGWPRGRVH</sequence>
<feature type="region of interest" description="Disordered" evidence="1">
    <location>
        <begin position="1"/>
        <end position="25"/>
    </location>
</feature>
<reference evidence="2" key="1">
    <citation type="journal article" date="2017" name="Nature">
        <title>The sunflower genome provides insights into oil metabolism, flowering and Asterid evolution.</title>
        <authorList>
            <person name="Badouin H."/>
            <person name="Gouzy J."/>
            <person name="Grassa C.J."/>
            <person name="Murat F."/>
            <person name="Staton S.E."/>
            <person name="Cottret L."/>
            <person name="Lelandais-Briere C."/>
            <person name="Owens G.L."/>
            <person name="Carrere S."/>
            <person name="Mayjonade B."/>
            <person name="Legrand L."/>
            <person name="Gill N."/>
            <person name="Kane N.C."/>
            <person name="Bowers J.E."/>
            <person name="Hubner S."/>
            <person name="Bellec A."/>
            <person name="Berard A."/>
            <person name="Berges H."/>
            <person name="Blanchet N."/>
            <person name="Boniface M.C."/>
            <person name="Brunel D."/>
            <person name="Catrice O."/>
            <person name="Chaidir N."/>
            <person name="Claudel C."/>
            <person name="Donnadieu C."/>
            <person name="Faraut T."/>
            <person name="Fievet G."/>
            <person name="Helmstetter N."/>
            <person name="King M."/>
            <person name="Knapp S.J."/>
            <person name="Lai Z."/>
            <person name="Le Paslier M.C."/>
            <person name="Lippi Y."/>
            <person name="Lorenzon L."/>
            <person name="Mandel J.R."/>
            <person name="Marage G."/>
            <person name="Marchand G."/>
            <person name="Marquand E."/>
            <person name="Bret-Mestries E."/>
            <person name="Morien E."/>
            <person name="Nambeesan S."/>
            <person name="Nguyen T."/>
            <person name="Pegot-Espagnet P."/>
            <person name="Pouilly N."/>
            <person name="Raftis F."/>
            <person name="Sallet E."/>
            <person name="Schiex T."/>
            <person name="Thomas J."/>
            <person name="Vandecasteele C."/>
            <person name="Vares D."/>
            <person name="Vear F."/>
            <person name="Vautrin S."/>
            <person name="Crespi M."/>
            <person name="Mangin B."/>
            <person name="Burke J.M."/>
            <person name="Salse J."/>
            <person name="Munos S."/>
            <person name="Vincourt P."/>
            <person name="Rieseberg L.H."/>
            <person name="Langlade N.B."/>
        </authorList>
    </citation>
    <scope>NUCLEOTIDE SEQUENCE</scope>
    <source>
        <tissue evidence="2">Leaves</tissue>
    </source>
</reference>
<dbReference type="Gramene" id="mRNA:HanXRQr2_Chr17g0807281">
    <property type="protein sequence ID" value="CDS:HanXRQr2_Chr17g0807281.1"/>
    <property type="gene ID" value="HanXRQr2_Chr17g0807281"/>
</dbReference>
<dbReference type="Proteomes" id="UP000215914">
    <property type="component" value="Unassembled WGS sequence"/>
</dbReference>
<protein>
    <submittedName>
        <fullName evidence="2">Uncharacterized protein</fullName>
    </submittedName>
</protein>
<reference evidence="2" key="2">
    <citation type="submission" date="2020-06" db="EMBL/GenBank/DDBJ databases">
        <title>Helianthus annuus Genome sequencing and assembly Release 2.</title>
        <authorList>
            <person name="Gouzy J."/>
            <person name="Langlade N."/>
            <person name="Munos S."/>
        </authorList>
    </citation>
    <scope>NUCLEOTIDE SEQUENCE</scope>
    <source>
        <tissue evidence="2">Leaves</tissue>
    </source>
</reference>
<evidence type="ECO:0000256" key="1">
    <source>
        <dbReference type="SAM" id="MobiDB-lite"/>
    </source>
</evidence>
<evidence type="ECO:0000313" key="2">
    <source>
        <dbReference type="EMBL" id="KAF5755826.1"/>
    </source>
</evidence>
<comment type="caution">
    <text evidence="2">The sequence shown here is derived from an EMBL/GenBank/DDBJ whole genome shotgun (WGS) entry which is preliminary data.</text>
</comment>
<gene>
    <name evidence="2" type="ORF">HanXRQr2_Chr17g0807281</name>
</gene>
<proteinExistence type="predicted"/>
<name>A0A9K3DKW8_HELAN</name>
<dbReference type="EMBL" id="MNCJ02000332">
    <property type="protein sequence ID" value="KAF5755826.1"/>
    <property type="molecule type" value="Genomic_DNA"/>
</dbReference>
<dbReference type="AlphaFoldDB" id="A0A9K3DKW8"/>
<evidence type="ECO:0000313" key="3">
    <source>
        <dbReference type="Proteomes" id="UP000215914"/>
    </source>
</evidence>
<accession>A0A9K3DKW8</accession>
<keyword evidence="3" id="KW-1185">Reference proteome</keyword>